<evidence type="ECO:0000313" key="1">
    <source>
        <dbReference type="EMBL" id="SOS39505.1"/>
    </source>
</evidence>
<name>A0A2K4WUD0_PSESX</name>
<proteinExistence type="predicted"/>
<organism evidence="1 2">
    <name type="scientific">Pseudomonas syringae</name>
    <dbReference type="NCBI Taxonomy" id="317"/>
    <lineage>
        <taxon>Bacteria</taxon>
        <taxon>Pseudomonadati</taxon>
        <taxon>Pseudomonadota</taxon>
        <taxon>Gammaproteobacteria</taxon>
        <taxon>Pseudomonadales</taxon>
        <taxon>Pseudomonadaceae</taxon>
        <taxon>Pseudomonas</taxon>
    </lineage>
</organism>
<reference evidence="1 2" key="1">
    <citation type="submission" date="2017-11" db="EMBL/GenBank/DDBJ databases">
        <authorList>
            <person name="Han C.G."/>
        </authorList>
    </citation>
    <scope>NUCLEOTIDE SEQUENCE [LARGE SCALE GENOMIC DNA]</scope>
    <source>
        <strain evidence="1">CFBP3840</strain>
    </source>
</reference>
<evidence type="ECO:0008006" key="3">
    <source>
        <dbReference type="Google" id="ProtNLM"/>
    </source>
</evidence>
<sequence>MMPGISIVNDSHAVKGWLDIHFQHFAGQIEYDHLLQSSHVVACRPEEVSIWEGYDHSEPLLLTWLAWLSFLIEDSWLVKDNAIGCELAHCNFHYDSKVFWTSNGLYSTLSKANGEALIPTTFKASEIESWRAITLELRTHLHDKGYDAFGSPVSKASSRFHRFLSFITSSRKIPYPPLKIAQVCSALESLFSTSTSELTHRLSERVAHFLGGTAEVMEGRYQFMKKAYAIRSQVTHGSHIKKLDIDASPVISEGLLDLCREIVFLILRDSTKQAVVYGSNEFIEDYFRKALFR</sequence>
<dbReference type="EMBL" id="LT963409">
    <property type="protein sequence ID" value="SOS39505.1"/>
    <property type="molecule type" value="Genomic_DNA"/>
</dbReference>
<gene>
    <name evidence="1" type="ORF">CFBP3840_02459</name>
</gene>
<dbReference type="AlphaFoldDB" id="A0A2K4WUD0"/>
<accession>A0A2K4WUD0</accession>
<protein>
    <recommendedName>
        <fullName evidence="3">Apea-like HEPN domain-containing protein</fullName>
    </recommendedName>
</protein>
<dbReference type="Proteomes" id="UP000238095">
    <property type="component" value="Chromosome 1"/>
</dbReference>
<evidence type="ECO:0000313" key="2">
    <source>
        <dbReference type="Proteomes" id="UP000238095"/>
    </source>
</evidence>